<sequence>MELTWTLALGTMFVRTWEQQGSQRPEGTRVYLALHRHLFIDVLLNCPTWGGEGLSGLKGWLLHPPRRSAHCPQPDQLWDAKEIGSNVRGSWSQSWQMKVRRILSWPTSVLLEACIQVALNVDLGRAWALSARAGFWVALTELPGPALCQPSSHLPVSGSGGWAVRVLLPLYCSSNAL</sequence>
<dbReference type="AlphaFoldDB" id="A0A212CNV5"/>
<name>A0A212CNV5_CEREH</name>
<gene>
    <name evidence="1" type="ORF">Celaphus_00008558</name>
</gene>
<dbReference type="Proteomes" id="UP000242450">
    <property type="component" value="Chromosome 15"/>
</dbReference>
<reference evidence="1 2" key="1">
    <citation type="journal article" date="2018" name="Mol. Genet. Genomics">
        <title>The red deer Cervus elaphus genome CerEla1.0: sequencing, annotating, genes, and chromosomes.</title>
        <authorList>
            <person name="Bana N.A."/>
            <person name="Nyiri A."/>
            <person name="Nagy J."/>
            <person name="Frank K."/>
            <person name="Nagy T."/>
            <person name="Steger V."/>
            <person name="Schiller M."/>
            <person name="Lakatos P."/>
            <person name="Sugar L."/>
            <person name="Horn P."/>
            <person name="Barta E."/>
            <person name="Orosz L."/>
        </authorList>
    </citation>
    <scope>NUCLEOTIDE SEQUENCE [LARGE SCALE GENOMIC DNA]</scope>
    <source>
        <strain evidence="1">Hungarian</strain>
    </source>
</reference>
<organism evidence="1 2">
    <name type="scientific">Cervus elaphus hippelaphus</name>
    <name type="common">European red deer</name>
    <dbReference type="NCBI Taxonomy" id="46360"/>
    <lineage>
        <taxon>Eukaryota</taxon>
        <taxon>Metazoa</taxon>
        <taxon>Chordata</taxon>
        <taxon>Craniata</taxon>
        <taxon>Vertebrata</taxon>
        <taxon>Euteleostomi</taxon>
        <taxon>Mammalia</taxon>
        <taxon>Eutheria</taxon>
        <taxon>Laurasiatheria</taxon>
        <taxon>Artiodactyla</taxon>
        <taxon>Ruminantia</taxon>
        <taxon>Pecora</taxon>
        <taxon>Cervidae</taxon>
        <taxon>Cervinae</taxon>
        <taxon>Cervus</taxon>
    </lineage>
</organism>
<keyword evidence="2" id="KW-1185">Reference proteome</keyword>
<accession>A0A212CNV5</accession>
<protein>
    <submittedName>
        <fullName evidence="1">Uncharacterized protein</fullName>
    </submittedName>
</protein>
<dbReference type="EMBL" id="MKHE01000015">
    <property type="protein sequence ID" value="OWK07719.1"/>
    <property type="molecule type" value="Genomic_DNA"/>
</dbReference>
<evidence type="ECO:0000313" key="1">
    <source>
        <dbReference type="EMBL" id="OWK07719.1"/>
    </source>
</evidence>
<proteinExistence type="predicted"/>
<evidence type="ECO:0000313" key="2">
    <source>
        <dbReference type="Proteomes" id="UP000242450"/>
    </source>
</evidence>
<comment type="caution">
    <text evidence="1">The sequence shown here is derived from an EMBL/GenBank/DDBJ whole genome shotgun (WGS) entry which is preliminary data.</text>
</comment>